<feature type="region of interest" description="Disordered" evidence="8">
    <location>
        <begin position="2445"/>
        <end position="2482"/>
    </location>
</feature>
<dbReference type="Gene3D" id="2.40.70.10">
    <property type="entry name" value="Acid Proteases"/>
    <property type="match status" value="1"/>
</dbReference>
<feature type="compositionally biased region" description="Polar residues" evidence="8">
    <location>
        <begin position="2580"/>
        <end position="2613"/>
    </location>
</feature>
<feature type="region of interest" description="Disordered" evidence="8">
    <location>
        <begin position="2494"/>
        <end position="2621"/>
    </location>
</feature>
<keyword evidence="6" id="KW-0378">Hydrolase</keyword>
<evidence type="ECO:0000313" key="11">
    <source>
        <dbReference type="Proteomes" id="UP000663856"/>
    </source>
</evidence>
<dbReference type="EMBL" id="CAJNRF010001417">
    <property type="protein sequence ID" value="CAF2008280.1"/>
    <property type="molecule type" value="Genomic_DNA"/>
</dbReference>
<feature type="compositionally biased region" description="Low complexity" evidence="8">
    <location>
        <begin position="118"/>
        <end position="151"/>
    </location>
</feature>
<dbReference type="CDD" id="cd01647">
    <property type="entry name" value="RT_LTR"/>
    <property type="match status" value="1"/>
</dbReference>
<dbReference type="InterPro" id="IPR041373">
    <property type="entry name" value="RT_RNaseH"/>
</dbReference>
<dbReference type="InterPro" id="IPR050951">
    <property type="entry name" value="Retrovirus_Pol_polyprotein"/>
</dbReference>
<dbReference type="GO" id="GO:0003964">
    <property type="term" value="F:RNA-directed DNA polymerase activity"/>
    <property type="evidence" value="ECO:0007669"/>
    <property type="project" value="UniProtKB-KW"/>
</dbReference>
<dbReference type="Pfam" id="PF00078">
    <property type="entry name" value="RVT_1"/>
    <property type="match status" value="1"/>
</dbReference>
<dbReference type="EC" id="2.7.7.49" evidence="1"/>
<dbReference type="InterPro" id="IPR000477">
    <property type="entry name" value="RT_dom"/>
</dbReference>
<feature type="compositionally biased region" description="Basic and acidic residues" evidence="8">
    <location>
        <begin position="2313"/>
        <end position="2325"/>
    </location>
</feature>
<dbReference type="InterPro" id="IPR021109">
    <property type="entry name" value="Peptidase_aspartic_dom_sf"/>
</dbReference>
<reference evidence="10" key="1">
    <citation type="submission" date="2021-02" db="EMBL/GenBank/DDBJ databases">
        <authorList>
            <person name="Nowell W R."/>
        </authorList>
    </citation>
    <scope>NUCLEOTIDE SEQUENCE</scope>
</reference>
<feature type="compositionally biased region" description="Polar residues" evidence="8">
    <location>
        <begin position="152"/>
        <end position="167"/>
    </location>
</feature>
<dbReference type="GO" id="GO:0004519">
    <property type="term" value="F:endonuclease activity"/>
    <property type="evidence" value="ECO:0007669"/>
    <property type="project" value="UniProtKB-KW"/>
</dbReference>
<dbReference type="Proteomes" id="UP000663856">
    <property type="component" value="Unassembled WGS sequence"/>
</dbReference>
<feature type="region of interest" description="Disordered" evidence="8">
    <location>
        <begin position="805"/>
        <end position="831"/>
    </location>
</feature>
<dbReference type="GO" id="GO:0016787">
    <property type="term" value="F:hydrolase activity"/>
    <property type="evidence" value="ECO:0007669"/>
    <property type="project" value="UniProtKB-KW"/>
</dbReference>
<evidence type="ECO:0000256" key="2">
    <source>
        <dbReference type="ARBA" id="ARBA00022679"/>
    </source>
</evidence>
<proteinExistence type="predicted"/>
<organism evidence="10 11">
    <name type="scientific">Rotaria magnacalcarata</name>
    <dbReference type="NCBI Taxonomy" id="392030"/>
    <lineage>
        <taxon>Eukaryota</taxon>
        <taxon>Metazoa</taxon>
        <taxon>Spiralia</taxon>
        <taxon>Gnathifera</taxon>
        <taxon>Rotifera</taxon>
        <taxon>Eurotatoria</taxon>
        <taxon>Bdelloidea</taxon>
        <taxon>Philodinida</taxon>
        <taxon>Philodinidae</taxon>
        <taxon>Rotaria</taxon>
    </lineage>
</organism>
<evidence type="ECO:0000259" key="9">
    <source>
        <dbReference type="PROSITE" id="PS50878"/>
    </source>
</evidence>
<keyword evidence="4" id="KW-0540">Nuclease</keyword>
<evidence type="ECO:0000256" key="8">
    <source>
        <dbReference type="SAM" id="MobiDB-lite"/>
    </source>
</evidence>
<dbReference type="PROSITE" id="PS50878">
    <property type="entry name" value="RT_POL"/>
    <property type="match status" value="1"/>
</dbReference>
<dbReference type="Gene3D" id="3.30.70.270">
    <property type="match status" value="2"/>
</dbReference>
<feature type="compositionally biased region" description="Polar residues" evidence="8">
    <location>
        <begin position="2533"/>
        <end position="2572"/>
    </location>
</feature>
<feature type="region of interest" description="Disordered" evidence="8">
    <location>
        <begin position="118"/>
        <end position="171"/>
    </location>
</feature>
<keyword evidence="5" id="KW-0255">Endonuclease</keyword>
<feature type="region of interest" description="Disordered" evidence="8">
    <location>
        <begin position="2306"/>
        <end position="2346"/>
    </location>
</feature>
<gene>
    <name evidence="10" type="ORF">WKI299_LOCUS5095</name>
</gene>
<dbReference type="InterPro" id="IPR043128">
    <property type="entry name" value="Rev_trsase/Diguanyl_cyclase"/>
</dbReference>
<dbReference type="CDD" id="cd00303">
    <property type="entry name" value="retropepsin_like"/>
    <property type="match status" value="1"/>
</dbReference>
<evidence type="ECO:0000313" key="10">
    <source>
        <dbReference type="EMBL" id="CAF2008280.1"/>
    </source>
</evidence>
<dbReference type="InterPro" id="IPR043502">
    <property type="entry name" value="DNA/RNA_pol_sf"/>
</dbReference>
<accession>A0A816MMV2</accession>
<evidence type="ECO:0000256" key="5">
    <source>
        <dbReference type="ARBA" id="ARBA00022759"/>
    </source>
</evidence>
<protein>
    <recommendedName>
        <fullName evidence="1">RNA-directed DNA polymerase</fullName>
        <ecNumber evidence="1">2.7.7.49</ecNumber>
    </recommendedName>
</protein>
<keyword evidence="7" id="KW-0695">RNA-directed DNA polymerase</keyword>
<dbReference type="FunFam" id="3.10.20.370:FF:000001">
    <property type="entry name" value="Retrovirus-related Pol polyprotein from transposon 17.6-like protein"/>
    <property type="match status" value="1"/>
</dbReference>
<evidence type="ECO:0000256" key="6">
    <source>
        <dbReference type="ARBA" id="ARBA00022801"/>
    </source>
</evidence>
<evidence type="ECO:0000256" key="1">
    <source>
        <dbReference type="ARBA" id="ARBA00012493"/>
    </source>
</evidence>
<evidence type="ECO:0000256" key="3">
    <source>
        <dbReference type="ARBA" id="ARBA00022695"/>
    </source>
</evidence>
<dbReference type="CDD" id="cd09274">
    <property type="entry name" value="RNase_HI_RT_Ty3"/>
    <property type="match status" value="1"/>
</dbReference>
<evidence type="ECO:0000256" key="7">
    <source>
        <dbReference type="ARBA" id="ARBA00022918"/>
    </source>
</evidence>
<feature type="domain" description="Reverse transcriptase" evidence="9">
    <location>
        <begin position="1363"/>
        <end position="1553"/>
    </location>
</feature>
<keyword evidence="2" id="KW-0808">Transferase</keyword>
<dbReference type="Gene3D" id="3.10.10.10">
    <property type="entry name" value="HIV Type 1 Reverse Transcriptase, subunit A, domain 1"/>
    <property type="match status" value="1"/>
</dbReference>
<comment type="caution">
    <text evidence="10">The sequence shown here is derived from an EMBL/GenBank/DDBJ whole genome shotgun (WGS) entry which is preliminary data.</text>
</comment>
<keyword evidence="3" id="KW-0548">Nucleotidyltransferase</keyword>
<feature type="compositionally biased region" description="Low complexity" evidence="8">
    <location>
        <begin position="2505"/>
        <end position="2526"/>
    </location>
</feature>
<dbReference type="PANTHER" id="PTHR37984">
    <property type="entry name" value="PROTEIN CBG26694"/>
    <property type="match status" value="1"/>
</dbReference>
<sequence length="2621" mass="299801">MAESQQNDEGRPQPSGESGVFEDEIIVDTHNLFGPNSQWQSLSPNELNYNEFGDEIKNNDINYKLSEPTNSVHTPEGEKFFFTKKEVMLMIRDRTRLAKLQAAVNSGELIKASVQNNTQSNLNNNSQNLNRPGSSNSASANNMTNLPNNQNMSPNLGPSVNSNNTGPSVKPKIRFQTNPGVSTPNANATFNQTQSYAQIAGMHIPPNQNQMPNPNVNTFSNPSQSFSQAPFIITNQKPPPELPVFRKNTIDHFNKYLVFFENYCVQNYLNNRDQWASMLINKMSKEIKATLPNEAEFEWTYEEVVANIQDYIKLAGDKDDSSLTSKFWSLTKDPHDSVTVFGTKLLAAFKAAFPHEIPTYGTNKQLKEKYLACIDDDTQHWVNSSTMVHNSTGQTLFYETYVNLAEKFEKEVKPRQQRLARAPQAAVAPKYYAGQYKNVQQNKLTQGSEPQLNLESEDPSQLIQDLESFNFVVPPPIVQPQVQQRTYYPTMNYNYPYMQSTAPPATVPMQHLQAHQEVPKKDNPPVKNTPPGVCNYCERHGHLRAQCRLLKVRESEPHSTWCNKCLNRNHLDTYCTYKVNNKYSKFSSNYNKHFYKHSKFYQSNYAKSNKYYGNSQSYKSNINKTSVQNQGHTGYFKLQKEIHNRLIKLPSDLKSKVVKIYNLNDPKNNFIICPHSKVQNNTQCTQCQNSHPDILRLEKIIASFNSQYISKESQVKTYNISSHNNIKSSVQPSVQNNNNTNVKNKKVAKKHKKVKVNKNSVKQSKYFRDHTDKKDITDDWDIKDKSKRSDLDIIYSNNKVVTNNKRDNDRVKTLSMQPDLPNKPPSEKTKFHNKFHNSFTKELDKTHKQELKMLTVTSNGHTQFELVGSCEKFNPGAMNTVSSLTIPTHIFGIMNTPQRIKVINESFNTPTTVKNITPNLFWVNVNNSFIHSLVDTGSEYSSIRSDLIAKLNLQITPLPDNECDYSVGLAGHIPIEGTVVLKIKFLDIDLGEHLFKVIPKLSEDTDEIVLGIDFLIKKELIYCGDRRILRGYHPDYHIWTYQSTTNSVTRIWSEIDCKIKTGIKIKPYSKQVVSVNVDLQPHLVDRDTRYDVDTEINLIRTLTTDDMPYEHLGKYDLRYYTSFPENLYIVDLVDPQLEINNQSSHLLKYTDDALVGKAYNIRSIYMNVEDVDPNYANKYVLLKEKGIYDPPAHIECLLKLNLLNNQVYGNNLLNNAYNNTVLNSLTSDGIKNGTHLFNIESDCEIKINVDEATNNNCDDIPDDPLLSDFNLPDEFNLKDPDEWTKESLTESVKLGDCPLTIGDAVIDLLWAYKETVSNSTTVEPSSLPEVHFIPKSDEIAYTPQYKFGAGTSAEIEKIVQDLFQANIIGRTNSFFNNPIHLVRKKDGSGRICIDMRKVNNLLQTPVHSPLPSVEDVMSELHGMKVFSSLDLLSGFFQINLAPDSRKYTAFTTVHRYQYVRLPFGCSASPIEFTRLLNIALQDMLVPIKLSGDEKPRTHCKIYVDDLFLYSATYEDHLELLEMLFKLLSKNNLKLKLEKCTFVAKEVTFLGFRFTGTHVEKEQKYIDKVTALPKPNTIKDVMRLLGSCVYIHRFIEQYATIARPLTSLATTCKKKMRGTVEWNEEMEDAYKALKDHVAKQVKLAYPDYSAKASPLVIATDASTVGTGGVLQQVQNGINHIIAFTSSTFNKTQLNYTTTELEILAIKASIRAFHPFIAGRKFEIHSDHAPLLYLVSMRPFNGRIARTLEFLSNYDFTVKWVAGKDNTWPDMLSRTCNWDQTEKNKFNNNTIESYTYFPKNVTVVNRDAEREESLLYALVRGLCNLESPVREFRADEVDALRMKLYDELDKNYKEYNYIKSKDFPSYQLKGRPLTLIFIQACANLHDLDVIMYFGLDTPIVFKSKHGNKNHRNIIIQSIGDEYFNLLKIIDAKINTHIQMAVNSSFQPLTTIDQIIAERDDPAQDIVDPLVYLSLANNDLSPTYVDTKMQNIENIKQNPKKSSFYEIPKRKPIKAETVPILEHAKAYDQEMDGQFREVHPESYGNWYSRCCKHPYTTDCFVPLVCGDLRFCGNLDTGSTCSVLSLDVAEKLFKANKLKKLYDTQINLVCAGGLSRTVNTRIVTADVSIGTARLCGEAEYIPPISLEYFLSEIDLLALQQGNKELRRIRKIMSYPNFKFPPELAHYNKIKNNLLIEDDIVYYKKEPYDQVPLLPTNCIITMALRIHDKYSHCGRDKLVDWLRLWASPDKTLLKNPDFFEYYNYYRPMTPIELHRYSEECDPVEERTFSRNWRPSDEPCEIDAEDLSDEFNDDQEVQNPDHESNSDHESESESDEEGTSGGYKMPDPTQIIFLPPPQTYSQMPKIPSLGEPSNTHTPWSHRNMSSPYVNNYNNGDSAPPNLNNNDRLIHPPPSFTPSMDQHQFSPIQPIPHVYTPTPSFKTPQRDVYTPETNNTPPCVPKPIFTPQKSPTPIQRVPTPSKAPPIVDKNYNYTHNLEELDKSPKLHSPSPQQYFNNNYDYNQNNQDNNRDCNTPPYPNNYYQTLLNEGSPFKSTSSPYSHHQPGQQTTRGPSPDQVNEQEPKLISSGENEVSVPTTNPIPEDNTTSYRVPSPSRMVTRSQTRKENEK</sequence>
<dbReference type="SUPFAM" id="SSF56672">
    <property type="entry name" value="DNA/RNA polymerases"/>
    <property type="match status" value="1"/>
</dbReference>
<evidence type="ECO:0000256" key="4">
    <source>
        <dbReference type="ARBA" id="ARBA00022722"/>
    </source>
</evidence>
<dbReference type="Pfam" id="PF17917">
    <property type="entry name" value="RT_RNaseH"/>
    <property type="match status" value="1"/>
</dbReference>
<name>A0A816MMV2_9BILA</name>
<dbReference type="PANTHER" id="PTHR37984:SF5">
    <property type="entry name" value="PROTEIN NYNRIN-LIKE"/>
    <property type="match status" value="1"/>
</dbReference>